<evidence type="ECO:0000313" key="9">
    <source>
        <dbReference type="EMBL" id="EFA77780.1"/>
    </source>
</evidence>
<gene>
    <name evidence="9" type="primary">tbcE</name>
    <name evidence="9" type="ORF">PPL_09278</name>
</gene>
<dbReference type="AlphaFoldDB" id="D3BL46"/>
<evidence type="ECO:0000313" key="10">
    <source>
        <dbReference type="Proteomes" id="UP000001396"/>
    </source>
</evidence>
<dbReference type="PROSITE" id="PS00845">
    <property type="entry name" value="CAP_GLY_1"/>
    <property type="match status" value="1"/>
</dbReference>
<protein>
    <submittedName>
        <fullName evidence="9">Tubulin binding cofactor E</fullName>
    </submittedName>
</protein>
<dbReference type="PROSITE" id="PS51450">
    <property type="entry name" value="LRR"/>
    <property type="match status" value="3"/>
</dbReference>
<organism evidence="9 10">
    <name type="scientific">Heterostelium pallidum (strain ATCC 26659 / Pp 5 / PN500)</name>
    <name type="common">Cellular slime mold</name>
    <name type="synonym">Polysphondylium pallidum</name>
    <dbReference type="NCBI Taxonomy" id="670386"/>
    <lineage>
        <taxon>Eukaryota</taxon>
        <taxon>Amoebozoa</taxon>
        <taxon>Evosea</taxon>
        <taxon>Eumycetozoa</taxon>
        <taxon>Dictyostelia</taxon>
        <taxon>Acytosteliales</taxon>
        <taxon>Acytosteliaceae</taxon>
        <taxon>Heterostelium</taxon>
    </lineage>
</organism>
<dbReference type="InterPro" id="IPR036859">
    <property type="entry name" value="CAP-Gly_dom_sf"/>
</dbReference>
<dbReference type="InterPro" id="IPR000938">
    <property type="entry name" value="CAP-Gly_domain"/>
</dbReference>
<dbReference type="SUPFAM" id="SSF74924">
    <property type="entry name" value="Cap-Gly domain"/>
    <property type="match status" value="1"/>
</dbReference>
<dbReference type="PROSITE" id="PS50245">
    <property type="entry name" value="CAP_GLY_2"/>
    <property type="match status" value="1"/>
</dbReference>
<keyword evidence="10" id="KW-1185">Reference proteome</keyword>
<evidence type="ECO:0000256" key="3">
    <source>
        <dbReference type="ARBA" id="ARBA00022490"/>
    </source>
</evidence>
<evidence type="ECO:0000256" key="4">
    <source>
        <dbReference type="ARBA" id="ARBA00022614"/>
    </source>
</evidence>
<comment type="caution">
    <text evidence="9">The sequence shown here is derived from an EMBL/GenBank/DDBJ whole genome shotgun (WGS) entry which is preliminary data.</text>
</comment>
<keyword evidence="6" id="KW-0143">Chaperone</keyword>
<evidence type="ECO:0000256" key="2">
    <source>
        <dbReference type="ARBA" id="ARBA00006286"/>
    </source>
</evidence>
<dbReference type="Pfam" id="PF01302">
    <property type="entry name" value="CAP_GLY"/>
    <property type="match status" value="1"/>
</dbReference>
<keyword evidence="4" id="KW-0433">Leucine-rich repeat</keyword>
<reference evidence="9 10" key="1">
    <citation type="journal article" date="2011" name="Genome Res.">
        <title>Phylogeny-wide analysis of social amoeba genomes highlights ancient origins for complex intercellular communication.</title>
        <authorList>
            <person name="Heidel A.J."/>
            <person name="Lawal H.M."/>
            <person name="Felder M."/>
            <person name="Schilde C."/>
            <person name="Helps N.R."/>
            <person name="Tunggal B."/>
            <person name="Rivero F."/>
            <person name="John U."/>
            <person name="Schleicher M."/>
            <person name="Eichinger L."/>
            <person name="Platzer M."/>
            <person name="Noegel A.A."/>
            <person name="Schaap P."/>
            <person name="Gloeckner G."/>
        </authorList>
    </citation>
    <scope>NUCLEOTIDE SEQUENCE [LARGE SCALE GENOMIC DNA]</scope>
    <source>
        <strain evidence="10">ATCC 26659 / Pp 5 / PN500</strain>
    </source>
</reference>
<comment type="subcellular location">
    <subcellularLocation>
        <location evidence="1">Cytoplasm</location>
    </subcellularLocation>
</comment>
<dbReference type="Gene3D" id="3.80.10.10">
    <property type="entry name" value="Ribonuclease Inhibitor"/>
    <property type="match status" value="1"/>
</dbReference>
<evidence type="ECO:0000256" key="6">
    <source>
        <dbReference type="ARBA" id="ARBA00023186"/>
    </source>
</evidence>
<dbReference type="SUPFAM" id="SSF52058">
    <property type="entry name" value="L domain-like"/>
    <property type="match status" value="1"/>
</dbReference>
<comment type="subunit">
    <text evidence="7">Supercomplex made of cofactors A to E. Cofactors A and D function by capturing and stabilizing tubulin in a quasi-native conformation. Cofactor E binds to the cofactor D-tubulin complex; interaction with cofactor C then causes the release of tubulin polypeptides that are committed to the native state.</text>
</comment>
<dbReference type="FunCoup" id="D3BL46">
    <property type="interactions" value="545"/>
</dbReference>
<feature type="domain" description="CAP-Gly" evidence="8">
    <location>
        <begin position="32"/>
        <end position="77"/>
    </location>
</feature>
<keyword evidence="3" id="KW-0963">Cytoplasm</keyword>
<dbReference type="GeneID" id="31364753"/>
<comment type="similarity">
    <text evidence="2">Belongs to the TBCE family.</text>
</comment>
<dbReference type="RefSeq" id="XP_020429908.1">
    <property type="nucleotide sequence ID" value="XM_020580075.1"/>
</dbReference>
<evidence type="ECO:0000256" key="5">
    <source>
        <dbReference type="ARBA" id="ARBA00022737"/>
    </source>
</evidence>
<accession>D3BL46</accession>
<name>D3BL46_HETP5</name>
<evidence type="ECO:0000256" key="7">
    <source>
        <dbReference type="ARBA" id="ARBA00026055"/>
    </source>
</evidence>
<dbReference type="STRING" id="670386.D3BL46"/>
<dbReference type="FunFam" id="2.30.30.190:FF:000016">
    <property type="entry name" value="Tubulin-folding cofactor E"/>
    <property type="match status" value="1"/>
</dbReference>
<dbReference type="Gene3D" id="2.30.30.190">
    <property type="entry name" value="CAP Gly-rich-like domain"/>
    <property type="match status" value="1"/>
</dbReference>
<evidence type="ECO:0000256" key="1">
    <source>
        <dbReference type="ARBA" id="ARBA00004496"/>
    </source>
</evidence>
<dbReference type="GO" id="GO:0005737">
    <property type="term" value="C:cytoplasm"/>
    <property type="evidence" value="ECO:0007669"/>
    <property type="project" value="UniProtKB-SubCell"/>
</dbReference>
<dbReference type="InterPro" id="IPR032675">
    <property type="entry name" value="LRR_dom_sf"/>
</dbReference>
<dbReference type="EMBL" id="ADBJ01000039">
    <property type="protein sequence ID" value="EFA77780.1"/>
    <property type="molecule type" value="Genomic_DNA"/>
</dbReference>
<dbReference type="Proteomes" id="UP000001396">
    <property type="component" value="Unassembled WGS sequence"/>
</dbReference>
<sequence length="342" mass="39806">MHYLNYRRMDQIKVGDRILSDDGYHGTVMYIGDVDGFQGMWYGLCWDDPTRGKHRGTIKDRTYFQCPYHNSSASFMKIDKLTRGIYFMDAIINKYTEKLDNYVQVEMIGMEKIRERQRHISTLENINATSLKIANINDDPIIFTYLSENLKELNLTNNLLSNWNDIIKLLKQLRNLENLTLSENRLEFNHKDIVESVSVDNKFKTITTLLINRTNINWSTAVSLVSLLFPSLTTLGLHSNYITDLTYNNNNNNNSSTDENNNNNNNDLQNIFKNLLNLDLSNNLLSNTNDLIELSKIESLIQLNLNDNKFKSIEIPEELTSVSYDQCYAKDIVYLREENEDH</sequence>
<proteinExistence type="inferred from homology"/>
<evidence type="ECO:0000259" key="8">
    <source>
        <dbReference type="PROSITE" id="PS50245"/>
    </source>
</evidence>
<dbReference type="InterPro" id="IPR001611">
    <property type="entry name" value="Leu-rich_rpt"/>
</dbReference>
<dbReference type="InParanoid" id="D3BL46"/>
<dbReference type="SMART" id="SM01052">
    <property type="entry name" value="CAP_GLY"/>
    <property type="match status" value="1"/>
</dbReference>
<keyword evidence="5" id="KW-0677">Repeat</keyword>